<feature type="domain" description="Aminoacyl-transfer RNA synthetases class-II family profile" evidence="12">
    <location>
        <begin position="62"/>
        <end position="332"/>
    </location>
</feature>
<keyword evidence="4" id="KW-0479">Metal-binding</keyword>
<dbReference type="FunFam" id="3.30.930.10:FF:000002">
    <property type="entry name" value="Threonine--tRNA ligase"/>
    <property type="match status" value="1"/>
</dbReference>
<dbReference type="PANTHER" id="PTHR11451">
    <property type="entry name" value="THREONINE-TRNA LIGASE"/>
    <property type="match status" value="1"/>
</dbReference>
<dbReference type="GO" id="GO:0004829">
    <property type="term" value="F:threonine-tRNA ligase activity"/>
    <property type="evidence" value="ECO:0007669"/>
    <property type="project" value="UniProtKB-UniRule"/>
</dbReference>
<dbReference type="GO" id="GO:0005737">
    <property type="term" value="C:cytoplasm"/>
    <property type="evidence" value="ECO:0007669"/>
    <property type="project" value="UniProtKB-UniRule"/>
</dbReference>
<sequence>MRIFELFRNYLNIQKMDNKPQNIEENLDPRDHRVLGRELDLFTFSDTVGKGLPLWTSRGATFRRELERFVVDTELSWGYQHVYTPDIAKIDLYKKSGHYPYYKDTMYAPIDVDGEEFMLRPMTCPHHFELYLSKPRSYRELPMRIAEMAKLYRYELSGVLSGLTRVRSFCLADAHIICADADQAHKEIASALDLIDYMAGVFGLKMGENYKYRLSLGDRENKEKYFDDPKAWEDSEEILRKVLKERNVEFVEAKDEAAFYGPKIDVQMTKMNGVEETAFTVQYDFVMPTRFDLKYIDSNGEEKRPLVVHRSSIGAIERIAAFLLEHTNGALPVWLSPVQVKVLPISEKVMEYAMEVTESLKKAGIRVELDTDAESLGKKIRNAEAMKIPYMLILGEKEAENKTVSLRARGQKDLGVMSTDEVLVKLNREIKEKIII</sequence>
<evidence type="ECO:0000256" key="10">
    <source>
        <dbReference type="ARBA" id="ARBA00049515"/>
    </source>
</evidence>
<evidence type="ECO:0000256" key="6">
    <source>
        <dbReference type="ARBA" id="ARBA00022833"/>
    </source>
</evidence>
<dbReference type="GO" id="GO:0005524">
    <property type="term" value="F:ATP binding"/>
    <property type="evidence" value="ECO:0007669"/>
    <property type="project" value="UniProtKB-KW"/>
</dbReference>
<organism evidence="13 14">
    <name type="scientific">Candidatus Collierbacteria bacterium RIFOXYD1_FULL_40_9</name>
    <dbReference type="NCBI Taxonomy" id="1817731"/>
    <lineage>
        <taxon>Bacteria</taxon>
        <taxon>Candidatus Collieribacteriota</taxon>
    </lineage>
</organism>
<evidence type="ECO:0000256" key="3">
    <source>
        <dbReference type="ARBA" id="ARBA00022598"/>
    </source>
</evidence>
<dbReference type="InterPro" id="IPR045864">
    <property type="entry name" value="aa-tRNA-synth_II/BPL/LPL"/>
</dbReference>
<evidence type="ECO:0000256" key="7">
    <source>
        <dbReference type="ARBA" id="ARBA00022840"/>
    </source>
</evidence>
<keyword evidence="9" id="KW-0030">Aminoacyl-tRNA synthetase</keyword>
<gene>
    <name evidence="13" type="ORF">A2572_02370</name>
</gene>
<dbReference type="PRINTS" id="PR01047">
    <property type="entry name" value="TRNASYNTHTHR"/>
</dbReference>
<dbReference type="PANTHER" id="PTHR11451:SF56">
    <property type="entry name" value="THREONINE--TRNA LIGASE 1"/>
    <property type="match status" value="1"/>
</dbReference>
<dbReference type="InterPro" id="IPR004154">
    <property type="entry name" value="Anticodon-bd"/>
</dbReference>
<dbReference type="EC" id="6.1.1.3" evidence="2 11"/>
<protein>
    <recommendedName>
        <fullName evidence="2 11">Threonine--tRNA ligase</fullName>
        <ecNumber evidence="2 11">6.1.1.3</ecNumber>
    </recommendedName>
</protein>
<dbReference type="Gene3D" id="3.30.930.10">
    <property type="entry name" value="Bira Bifunctional Protein, Domain 2"/>
    <property type="match status" value="1"/>
</dbReference>
<dbReference type="CDD" id="cd00860">
    <property type="entry name" value="ThrRS_anticodon"/>
    <property type="match status" value="1"/>
</dbReference>
<dbReference type="SUPFAM" id="SSF55681">
    <property type="entry name" value="Class II aaRS and biotin synthetases"/>
    <property type="match status" value="1"/>
</dbReference>
<comment type="similarity">
    <text evidence="1">Belongs to the class-II aminoacyl-tRNA synthetase family.</text>
</comment>
<dbReference type="AlphaFoldDB" id="A0A1F5FP03"/>
<evidence type="ECO:0000313" key="14">
    <source>
        <dbReference type="Proteomes" id="UP000179237"/>
    </source>
</evidence>
<dbReference type="Gene3D" id="3.40.50.800">
    <property type="entry name" value="Anticodon-binding domain"/>
    <property type="match status" value="1"/>
</dbReference>
<keyword evidence="6" id="KW-0862">Zinc</keyword>
<evidence type="ECO:0000256" key="11">
    <source>
        <dbReference type="NCBIfam" id="TIGR00418"/>
    </source>
</evidence>
<proteinExistence type="inferred from homology"/>
<dbReference type="GO" id="GO:0046872">
    <property type="term" value="F:metal ion binding"/>
    <property type="evidence" value="ECO:0007669"/>
    <property type="project" value="UniProtKB-KW"/>
</dbReference>
<dbReference type="InterPro" id="IPR033728">
    <property type="entry name" value="ThrRS_core"/>
</dbReference>
<evidence type="ECO:0000256" key="2">
    <source>
        <dbReference type="ARBA" id="ARBA00013163"/>
    </source>
</evidence>
<dbReference type="EMBL" id="MFAQ01000046">
    <property type="protein sequence ID" value="OGD81339.1"/>
    <property type="molecule type" value="Genomic_DNA"/>
</dbReference>
<evidence type="ECO:0000256" key="4">
    <source>
        <dbReference type="ARBA" id="ARBA00022723"/>
    </source>
</evidence>
<dbReference type="Pfam" id="PF03129">
    <property type="entry name" value="HGTP_anticodon"/>
    <property type="match status" value="1"/>
</dbReference>
<dbReference type="PROSITE" id="PS50862">
    <property type="entry name" value="AA_TRNA_LIGASE_II"/>
    <property type="match status" value="1"/>
</dbReference>
<keyword evidence="3 13" id="KW-0436">Ligase</keyword>
<dbReference type="GO" id="GO:0006435">
    <property type="term" value="P:threonyl-tRNA aminoacylation"/>
    <property type="evidence" value="ECO:0007669"/>
    <property type="project" value="UniProtKB-UniRule"/>
</dbReference>
<keyword evidence="8" id="KW-0648">Protein biosynthesis</keyword>
<dbReference type="Proteomes" id="UP000179237">
    <property type="component" value="Unassembled WGS sequence"/>
</dbReference>
<evidence type="ECO:0000256" key="1">
    <source>
        <dbReference type="ARBA" id="ARBA00008226"/>
    </source>
</evidence>
<evidence type="ECO:0000256" key="8">
    <source>
        <dbReference type="ARBA" id="ARBA00022917"/>
    </source>
</evidence>
<dbReference type="SUPFAM" id="SSF52954">
    <property type="entry name" value="Class II aaRS ABD-related"/>
    <property type="match status" value="1"/>
</dbReference>
<keyword evidence="7" id="KW-0067">ATP-binding</keyword>
<comment type="catalytic activity">
    <reaction evidence="10">
        <text>tRNA(Thr) + L-threonine + ATP = L-threonyl-tRNA(Thr) + AMP + diphosphate + H(+)</text>
        <dbReference type="Rhea" id="RHEA:24624"/>
        <dbReference type="Rhea" id="RHEA-COMP:9670"/>
        <dbReference type="Rhea" id="RHEA-COMP:9704"/>
        <dbReference type="ChEBI" id="CHEBI:15378"/>
        <dbReference type="ChEBI" id="CHEBI:30616"/>
        <dbReference type="ChEBI" id="CHEBI:33019"/>
        <dbReference type="ChEBI" id="CHEBI:57926"/>
        <dbReference type="ChEBI" id="CHEBI:78442"/>
        <dbReference type="ChEBI" id="CHEBI:78534"/>
        <dbReference type="ChEBI" id="CHEBI:456215"/>
        <dbReference type="EC" id="6.1.1.3"/>
    </reaction>
</comment>
<reference evidence="13 14" key="1">
    <citation type="journal article" date="2016" name="Nat. Commun.">
        <title>Thousands of microbial genomes shed light on interconnected biogeochemical processes in an aquifer system.</title>
        <authorList>
            <person name="Anantharaman K."/>
            <person name="Brown C.T."/>
            <person name="Hug L.A."/>
            <person name="Sharon I."/>
            <person name="Castelle C.J."/>
            <person name="Probst A.J."/>
            <person name="Thomas B.C."/>
            <person name="Singh A."/>
            <person name="Wilkins M.J."/>
            <person name="Karaoz U."/>
            <person name="Brodie E.L."/>
            <person name="Williams K.H."/>
            <person name="Hubbard S.S."/>
            <person name="Banfield J.F."/>
        </authorList>
    </citation>
    <scope>NUCLEOTIDE SEQUENCE [LARGE SCALE GENOMIC DNA]</scope>
</reference>
<dbReference type="InterPro" id="IPR002314">
    <property type="entry name" value="aa-tRNA-synt_IIb"/>
</dbReference>
<dbReference type="InterPro" id="IPR002320">
    <property type="entry name" value="Thr-tRNA-ligase_IIa"/>
</dbReference>
<evidence type="ECO:0000259" key="12">
    <source>
        <dbReference type="PROSITE" id="PS50862"/>
    </source>
</evidence>
<keyword evidence="5" id="KW-0547">Nucleotide-binding</keyword>
<evidence type="ECO:0000256" key="5">
    <source>
        <dbReference type="ARBA" id="ARBA00022741"/>
    </source>
</evidence>
<evidence type="ECO:0000313" key="13">
    <source>
        <dbReference type="EMBL" id="OGD81339.1"/>
    </source>
</evidence>
<dbReference type="Pfam" id="PF00587">
    <property type="entry name" value="tRNA-synt_2b"/>
    <property type="match status" value="1"/>
</dbReference>
<dbReference type="InterPro" id="IPR036621">
    <property type="entry name" value="Anticodon-bd_dom_sf"/>
</dbReference>
<comment type="caution">
    <text evidence="13">The sequence shown here is derived from an EMBL/GenBank/DDBJ whole genome shotgun (WGS) entry which is preliminary data.</text>
</comment>
<dbReference type="CDD" id="cd00771">
    <property type="entry name" value="ThrRS_core"/>
    <property type="match status" value="1"/>
</dbReference>
<dbReference type="InterPro" id="IPR006195">
    <property type="entry name" value="aa-tRNA-synth_II"/>
</dbReference>
<accession>A0A1F5FP03</accession>
<name>A0A1F5FP03_9BACT</name>
<dbReference type="InterPro" id="IPR047246">
    <property type="entry name" value="ThrRS_anticodon"/>
</dbReference>
<evidence type="ECO:0000256" key="9">
    <source>
        <dbReference type="ARBA" id="ARBA00023146"/>
    </source>
</evidence>
<dbReference type="FunFam" id="3.40.50.800:FF:000001">
    <property type="entry name" value="Threonine--tRNA ligase"/>
    <property type="match status" value="1"/>
</dbReference>
<dbReference type="NCBIfam" id="TIGR00418">
    <property type="entry name" value="thrS"/>
    <property type="match status" value="1"/>
</dbReference>